<dbReference type="InterPro" id="IPR050524">
    <property type="entry name" value="APC_YAT"/>
</dbReference>
<evidence type="ECO:0000256" key="3">
    <source>
        <dbReference type="ARBA" id="ARBA00022989"/>
    </source>
</evidence>
<keyword evidence="9" id="KW-1185">Reference proteome</keyword>
<accession>A0AAD6TXQ9</accession>
<comment type="caution">
    <text evidence="8">The sequence shown here is derived from an EMBL/GenBank/DDBJ whole genome shotgun (WGS) entry which is preliminary data.</text>
</comment>
<dbReference type="Gene3D" id="1.20.1740.10">
    <property type="entry name" value="Amino acid/polyamine transporter I"/>
    <property type="match status" value="1"/>
</dbReference>
<dbReference type="Proteomes" id="UP001222325">
    <property type="component" value="Unassembled WGS sequence"/>
</dbReference>
<comment type="subcellular location">
    <subcellularLocation>
        <location evidence="1">Membrane</location>
        <topology evidence="1">Multi-pass membrane protein</topology>
    </subcellularLocation>
</comment>
<evidence type="ECO:0000256" key="2">
    <source>
        <dbReference type="ARBA" id="ARBA00022692"/>
    </source>
</evidence>
<feature type="transmembrane region" description="Helical" evidence="6">
    <location>
        <begin position="469"/>
        <end position="489"/>
    </location>
</feature>
<feature type="transmembrane region" description="Helical" evidence="6">
    <location>
        <begin position="366"/>
        <end position="387"/>
    </location>
</feature>
<evidence type="ECO:0000256" key="6">
    <source>
        <dbReference type="SAM" id="Phobius"/>
    </source>
</evidence>
<evidence type="ECO:0000313" key="9">
    <source>
        <dbReference type="Proteomes" id="UP001222325"/>
    </source>
</evidence>
<feature type="transmembrane region" description="Helical" evidence="6">
    <location>
        <begin position="399"/>
        <end position="420"/>
    </location>
</feature>
<feature type="transmembrane region" description="Helical" evidence="6">
    <location>
        <begin position="169"/>
        <end position="190"/>
    </location>
</feature>
<dbReference type="InterPro" id="IPR004841">
    <property type="entry name" value="AA-permease/SLC12A_dom"/>
</dbReference>
<feature type="compositionally biased region" description="Basic and acidic residues" evidence="5">
    <location>
        <begin position="24"/>
        <end position="36"/>
    </location>
</feature>
<evidence type="ECO:0000259" key="7">
    <source>
        <dbReference type="Pfam" id="PF00324"/>
    </source>
</evidence>
<keyword evidence="4 6" id="KW-0472">Membrane</keyword>
<feature type="transmembrane region" description="Helical" evidence="6">
    <location>
        <begin position="267"/>
        <end position="286"/>
    </location>
</feature>
<proteinExistence type="predicted"/>
<dbReference type="EMBL" id="JARJCN010000069">
    <property type="protein sequence ID" value="KAJ7078019.1"/>
    <property type="molecule type" value="Genomic_DNA"/>
</dbReference>
<feature type="transmembrane region" description="Helical" evidence="6">
    <location>
        <begin position="306"/>
        <end position="333"/>
    </location>
</feature>
<feature type="transmembrane region" description="Helical" evidence="6">
    <location>
        <begin position="137"/>
        <end position="157"/>
    </location>
</feature>
<feature type="transmembrane region" description="Helical" evidence="6">
    <location>
        <begin position="60"/>
        <end position="78"/>
    </location>
</feature>
<dbReference type="GO" id="GO:0016020">
    <property type="term" value="C:membrane"/>
    <property type="evidence" value="ECO:0007669"/>
    <property type="project" value="UniProtKB-SubCell"/>
</dbReference>
<dbReference type="GO" id="GO:0015171">
    <property type="term" value="F:amino acid transmembrane transporter activity"/>
    <property type="evidence" value="ECO:0007669"/>
    <property type="project" value="TreeGrafter"/>
</dbReference>
<keyword evidence="3 6" id="KW-1133">Transmembrane helix</keyword>
<feature type="transmembrane region" description="Helical" evidence="6">
    <location>
        <begin position="441"/>
        <end position="463"/>
    </location>
</feature>
<gene>
    <name evidence="8" type="ORF">B0H15DRAFT_940988</name>
</gene>
<feature type="domain" description="Amino acid permease/ SLC12A" evidence="7">
    <location>
        <begin position="39"/>
        <end position="493"/>
    </location>
</feature>
<dbReference type="PIRSF" id="PIRSF006060">
    <property type="entry name" value="AA_transporter"/>
    <property type="match status" value="1"/>
</dbReference>
<name>A0AAD6TXQ9_9AGAR</name>
<dbReference type="PANTHER" id="PTHR43341">
    <property type="entry name" value="AMINO ACID PERMEASE"/>
    <property type="match status" value="1"/>
</dbReference>
<dbReference type="AlphaFoldDB" id="A0AAD6TXQ9"/>
<feature type="transmembrane region" description="Helical" evidence="6">
    <location>
        <begin position="98"/>
        <end position="117"/>
    </location>
</feature>
<sequence>MTSPRSIGLRTHISPIDNKGSPPLHEREPCPEKEEPQRTIGTVLFVQIGTALPLGGPGSLLAAIVLWSTVVLAINNCLSEMVTWIPISSPYVRFADRFVDEALGVCSGINLFLNVGLSIPYEITAFNLMLNFWTDKIPVAAVIVFMILCYAALNLFAVRFYGEAEFWLAIGKVILIFGLLIFTFVVMVGGNPAHDAFGFRNWDGSKVPGAPFVAYVFEGSLGRFLGFLSCLVQASFTVAGPEFVAIPAGEAANPRHSLPRSFNSITARLLVFFIFGALSVGILVPYTDPSLLATAAARPGAGTSPYVIAMANLRIGWLSHAVNALVMLSIFSAGNSYMYISSRTLYGLALEGRIPRVLATCSTRGVPVYCVGLTLLFSGLAFLQVGHTSGVVLQWITRFLTGAGMANYSLIAFTYLRFHAALEAQGIPRESLPRRSPWQPFCGYYAFAMSFTMIFLSGYTVFLPGQWNAVTFVFSYALVVVLPAIFLGWKLGRGTRWRKPRDVDLFTAERAEVDAYELALPERPSKLRTGKMRCWSELW</sequence>
<evidence type="ECO:0000256" key="4">
    <source>
        <dbReference type="ARBA" id="ARBA00023136"/>
    </source>
</evidence>
<protein>
    <submittedName>
        <fullName evidence="8">Amino acid permease/ SLC12A domain-containing protein</fullName>
    </submittedName>
</protein>
<evidence type="ECO:0000256" key="1">
    <source>
        <dbReference type="ARBA" id="ARBA00004141"/>
    </source>
</evidence>
<dbReference type="Pfam" id="PF00324">
    <property type="entry name" value="AA_permease"/>
    <property type="match status" value="1"/>
</dbReference>
<keyword evidence="2 6" id="KW-0812">Transmembrane</keyword>
<evidence type="ECO:0000313" key="8">
    <source>
        <dbReference type="EMBL" id="KAJ7078019.1"/>
    </source>
</evidence>
<feature type="region of interest" description="Disordered" evidence="5">
    <location>
        <begin position="1"/>
        <end position="36"/>
    </location>
</feature>
<dbReference type="PANTHER" id="PTHR43341:SF15">
    <property type="entry name" value="GENERAL AMINO ACID PERMEASE AGP2"/>
    <property type="match status" value="1"/>
</dbReference>
<reference evidence="8" key="1">
    <citation type="submission" date="2023-03" db="EMBL/GenBank/DDBJ databases">
        <title>Massive genome expansion in bonnet fungi (Mycena s.s.) driven by repeated elements and novel gene families across ecological guilds.</title>
        <authorList>
            <consortium name="Lawrence Berkeley National Laboratory"/>
            <person name="Harder C.B."/>
            <person name="Miyauchi S."/>
            <person name="Viragh M."/>
            <person name="Kuo A."/>
            <person name="Thoen E."/>
            <person name="Andreopoulos B."/>
            <person name="Lu D."/>
            <person name="Skrede I."/>
            <person name="Drula E."/>
            <person name="Henrissat B."/>
            <person name="Morin E."/>
            <person name="Kohler A."/>
            <person name="Barry K."/>
            <person name="LaButti K."/>
            <person name="Morin E."/>
            <person name="Salamov A."/>
            <person name="Lipzen A."/>
            <person name="Mereny Z."/>
            <person name="Hegedus B."/>
            <person name="Baldrian P."/>
            <person name="Stursova M."/>
            <person name="Weitz H."/>
            <person name="Taylor A."/>
            <person name="Grigoriev I.V."/>
            <person name="Nagy L.G."/>
            <person name="Martin F."/>
            <person name="Kauserud H."/>
        </authorList>
    </citation>
    <scope>NUCLEOTIDE SEQUENCE</scope>
    <source>
        <strain evidence="8">CBHHK173m</strain>
    </source>
</reference>
<organism evidence="8 9">
    <name type="scientific">Mycena belliarum</name>
    <dbReference type="NCBI Taxonomy" id="1033014"/>
    <lineage>
        <taxon>Eukaryota</taxon>
        <taxon>Fungi</taxon>
        <taxon>Dikarya</taxon>
        <taxon>Basidiomycota</taxon>
        <taxon>Agaricomycotina</taxon>
        <taxon>Agaricomycetes</taxon>
        <taxon>Agaricomycetidae</taxon>
        <taxon>Agaricales</taxon>
        <taxon>Marasmiineae</taxon>
        <taxon>Mycenaceae</taxon>
        <taxon>Mycena</taxon>
    </lineage>
</organism>
<evidence type="ECO:0000256" key="5">
    <source>
        <dbReference type="SAM" id="MobiDB-lite"/>
    </source>
</evidence>